<keyword evidence="1" id="KW-0456">Lyase</keyword>
<proteinExistence type="predicted"/>
<name>A0A1W1BQ23_9ZZZZ</name>
<reference evidence="1" key="1">
    <citation type="submission" date="2016-10" db="EMBL/GenBank/DDBJ databases">
        <authorList>
            <person name="de Groot N.N."/>
        </authorList>
    </citation>
    <scope>NUCLEOTIDE SEQUENCE</scope>
</reference>
<protein>
    <submittedName>
        <fullName evidence="1">6-carboxytetrahydropterin synthase @ Queuosine biosynthesis QueD, PTPS-I</fullName>
        <ecNumber evidence="1">4.1.2.50</ecNumber>
    </submittedName>
</protein>
<evidence type="ECO:0000313" key="1">
    <source>
        <dbReference type="EMBL" id="SFV55668.1"/>
    </source>
</evidence>
<dbReference type="GO" id="GO:0070497">
    <property type="term" value="F:6-carboxytetrahydropterin synthase activity"/>
    <property type="evidence" value="ECO:0007669"/>
    <property type="project" value="UniProtKB-EC"/>
</dbReference>
<dbReference type="InterPro" id="IPR007115">
    <property type="entry name" value="6-PTP_synth/QueD"/>
</dbReference>
<sequence>MVYDFGLMKQNMKDLVESFDHAITLWSGDEQAYLQDMKKHSARWVELPVSPSAEQFSRVIFLIIEALLALTSTINGEKEVTLHSVIVHETATGYAQCFKEDAHNEHMGLISFEEIKFSDAVCDDFHDRELFEKIKRKERFINPQSV</sequence>
<dbReference type="AlphaFoldDB" id="A0A1W1BQ23"/>
<accession>A0A1W1BQ23</accession>
<dbReference type="SUPFAM" id="SSF55620">
    <property type="entry name" value="Tetrahydrobiopterin biosynthesis enzymes-like"/>
    <property type="match status" value="1"/>
</dbReference>
<organism evidence="1">
    <name type="scientific">hydrothermal vent metagenome</name>
    <dbReference type="NCBI Taxonomy" id="652676"/>
    <lineage>
        <taxon>unclassified sequences</taxon>
        <taxon>metagenomes</taxon>
        <taxon>ecological metagenomes</taxon>
    </lineage>
</organism>
<dbReference type="EMBL" id="FPHK01000017">
    <property type="protein sequence ID" value="SFV55668.1"/>
    <property type="molecule type" value="Genomic_DNA"/>
</dbReference>
<dbReference type="InterPro" id="IPR038418">
    <property type="entry name" value="6-PTP_synth/QueD_sf"/>
</dbReference>
<dbReference type="Gene3D" id="3.30.479.10">
    <property type="entry name" value="6-pyruvoyl tetrahydropterin synthase/QueD"/>
    <property type="match status" value="1"/>
</dbReference>
<gene>
    <name evidence="1" type="ORF">MNB_SM-6-1408</name>
</gene>
<dbReference type="Pfam" id="PF01242">
    <property type="entry name" value="PTPS"/>
    <property type="match status" value="1"/>
</dbReference>
<dbReference type="EC" id="4.1.2.50" evidence="1"/>